<protein>
    <submittedName>
        <fullName evidence="1">Uncharacterized protein</fullName>
    </submittedName>
</protein>
<organism evidence="1 2">
    <name type="scientific">Entomophthora muscae</name>
    <dbReference type="NCBI Taxonomy" id="34485"/>
    <lineage>
        <taxon>Eukaryota</taxon>
        <taxon>Fungi</taxon>
        <taxon>Fungi incertae sedis</taxon>
        <taxon>Zoopagomycota</taxon>
        <taxon>Entomophthoromycotina</taxon>
        <taxon>Entomophthoromycetes</taxon>
        <taxon>Entomophthorales</taxon>
        <taxon>Entomophthoraceae</taxon>
        <taxon>Entomophthora</taxon>
    </lineage>
</organism>
<name>A0ACC2U442_9FUNG</name>
<gene>
    <name evidence="1" type="ORF">DSO57_1013663</name>
</gene>
<proteinExistence type="predicted"/>
<keyword evidence="2" id="KW-1185">Reference proteome</keyword>
<accession>A0ACC2U442</accession>
<reference evidence="1" key="1">
    <citation type="submission" date="2022-04" db="EMBL/GenBank/DDBJ databases">
        <title>Genome of the entomopathogenic fungus Entomophthora muscae.</title>
        <authorList>
            <person name="Elya C."/>
            <person name="Lovett B.R."/>
            <person name="Lee E."/>
            <person name="Macias A.M."/>
            <person name="Hajek A.E."/>
            <person name="De Bivort B.L."/>
            <person name="Kasson M.T."/>
            <person name="De Fine Licht H.H."/>
            <person name="Stajich J.E."/>
        </authorList>
    </citation>
    <scope>NUCLEOTIDE SEQUENCE</scope>
    <source>
        <strain evidence="1">Berkeley</strain>
    </source>
</reference>
<sequence>MSEAVGTDFKVYPDLALESTSDYEMESVVDKVANESAFKNRPVESASRGMIIKTSIAKHHGLTLSPDHIFIAIIQGLSIHISLNPEKHKPVLGLTRLAEGQKECISFIGEDFRLGNSNNDWPGVFPEFQAKIGKKVDSDVFALLSTKFSISTPLSQPVA</sequence>
<evidence type="ECO:0000313" key="2">
    <source>
        <dbReference type="Proteomes" id="UP001165960"/>
    </source>
</evidence>
<evidence type="ECO:0000313" key="1">
    <source>
        <dbReference type="EMBL" id="KAJ9081531.1"/>
    </source>
</evidence>
<dbReference type="EMBL" id="QTSX02001471">
    <property type="protein sequence ID" value="KAJ9081531.1"/>
    <property type="molecule type" value="Genomic_DNA"/>
</dbReference>
<dbReference type="Proteomes" id="UP001165960">
    <property type="component" value="Unassembled WGS sequence"/>
</dbReference>
<comment type="caution">
    <text evidence="1">The sequence shown here is derived from an EMBL/GenBank/DDBJ whole genome shotgun (WGS) entry which is preliminary data.</text>
</comment>